<dbReference type="Proteomes" id="UP000317291">
    <property type="component" value="Unassembled WGS sequence"/>
</dbReference>
<gene>
    <name evidence="1" type="ORF">FK529_05490</name>
</gene>
<evidence type="ECO:0000313" key="1">
    <source>
        <dbReference type="EMBL" id="TWS20980.1"/>
    </source>
</evidence>
<comment type="caution">
    <text evidence="1">The sequence shown here is derived from an EMBL/GenBank/DDBJ whole genome shotgun (WGS) entry which is preliminary data.</text>
</comment>
<dbReference type="EMBL" id="VIGW01000002">
    <property type="protein sequence ID" value="TWS20980.1"/>
    <property type="molecule type" value="Genomic_DNA"/>
</dbReference>
<keyword evidence="2" id="KW-1185">Reference proteome</keyword>
<evidence type="ECO:0000313" key="2">
    <source>
        <dbReference type="Proteomes" id="UP000317291"/>
    </source>
</evidence>
<organism evidence="1 2">
    <name type="scientific">Tsukamurella asaccharolytica</name>
    <dbReference type="NCBI Taxonomy" id="2592067"/>
    <lineage>
        <taxon>Bacteria</taxon>
        <taxon>Bacillati</taxon>
        <taxon>Actinomycetota</taxon>
        <taxon>Actinomycetes</taxon>
        <taxon>Mycobacteriales</taxon>
        <taxon>Tsukamurellaceae</taxon>
        <taxon>Tsukamurella</taxon>
    </lineage>
</organism>
<evidence type="ECO:0008006" key="3">
    <source>
        <dbReference type="Google" id="ProtNLM"/>
    </source>
</evidence>
<dbReference type="AlphaFoldDB" id="A0A5C5RDQ4"/>
<sequence length="83" mass="8602">MSHADHAKIRTSPEVQAELRAVAAKIAAEADSIAGTSGGYGHGDVTVGTDRARAHVWPETPEARRAEAKTSPLMQIVGTNGPA</sequence>
<name>A0A5C5RDQ4_9ACTN</name>
<reference evidence="1 2" key="1">
    <citation type="submission" date="2019-06" db="EMBL/GenBank/DDBJ databases">
        <title>Tsukamurella conjunctivitidis sp. nov., Tsukamurella assacharolytica sp. nov. and Tsukamurella sputae sp. nov. isolated from patients with conjunctivitis, bacteraemia (lymphoma) and respiratory infection (sputum) in Hong Kong.</title>
        <authorList>
            <person name="Teng J.L.L."/>
            <person name="Lee H.H."/>
            <person name="Fong J.Y.H."/>
            <person name="Fok K.M.N."/>
            <person name="Lau S.K.P."/>
            <person name="Woo P.C.Y."/>
        </authorList>
    </citation>
    <scope>NUCLEOTIDE SEQUENCE [LARGE SCALE GENOMIC DNA]</scope>
    <source>
        <strain evidence="1 2">HKU71</strain>
    </source>
</reference>
<proteinExistence type="predicted"/>
<accession>A0A5C5RDQ4</accession>
<protein>
    <recommendedName>
        <fullName evidence="3">HK97 gp10 family phage protein</fullName>
    </recommendedName>
</protein>